<evidence type="ECO:0000259" key="1">
    <source>
        <dbReference type="Pfam" id="PF01557"/>
    </source>
</evidence>
<protein>
    <submittedName>
        <fullName evidence="2">Fumarylacetoacetate hydrolase family protein</fullName>
    </submittedName>
</protein>
<dbReference type="AlphaFoldDB" id="A0AA94WMV6"/>
<comment type="caution">
    <text evidence="2">The sequence shown here is derived from an EMBL/GenBank/DDBJ whole genome shotgun (WGS) entry which is preliminary data.</text>
</comment>
<dbReference type="PANTHER" id="PTHR43211">
    <property type="entry name" value="FUMARYLACETOACETATE HYDROLASE"/>
    <property type="match status" value="1"/>
</dbReference>
<dbReference type="GO" id="GO:0016787">
    <property type="term" value="F:hydrolase activity"/>
    <property type="evidence" value="ECO:0007669"/>
    <property type="project" value="UniProtKB-KW"/>
</dbReference>
<dbReference type="InterPro" id="IPR011234">
    <property type="entry name" value="Fumarylacetoacetase-like_C"/>
</dbReference>
<organism evidence="2 3">
    <name type="scientific">Sutcliffiella horikoshii</name>
    <dbReference type="NCBI Taxonomy" id="79883"/>
    <lineage>
        <taxon>Bacteria</taxon>
        <taxon>Bacillati</taxon>
        <taxon>Bacillota</taxon>
        <taxon>Bacilli</taxon>
        <taxon>Bacillales</taxon>
        <taxon>Bacillaceae</taxon>
        <taxon>Sutcliffiella</taxon>
    </lineage>
</organism>
<dbReference type="Pfam" id="PF01557">
    <property type="entry name" value="FAA_hydrolase"/>
    <property type="match status" value="1"/>
</dbReference>
<dbReference type="Proteomes" id="UP000323393">
    <property type="component" value="Unassembled WGS sequence"/>
</dbReference>
<evidence type="ECO:0000313" key="2">
    <source>
        <dbReference type="EMBL" id="TYS58020.1"/>
    </source>
</evidence>
<name>A0AA94WMV6_9BACI</name>
<proteinExistence type="predicted"/>
<dbReference type="InterPro" id="IPR036663">
    <property type="entry name" value="Fumarylacetoacetase_C_sf"/>
</dbReference>
<feature type="domain" description="Fumarylacetoacetase-like C-terminal" evidence="1">
    <location>
        <begin position="82"/>
        <end position="302"/>
    </location>
</feature>
<sequence>MKYITFKNSSGEIKAGWINHDIVVDMNEASDGLLPSDLLTLIAQYEKYRDIVTLHLESDRTKGRYKIEEVTLLAPLPRPVSVRDFYAFEEHVKTARARRGLDVIPEWYEIPVFYFTNHLAIKGPEDEIDKPSGCNWLDYELEIACIIGKEGRNIKAQDAKEYIFGYCIMNDWSARDLQAKEMKVGLGPAKGKDFATSLGPVIVTPDELESYKTSKGYNLEMTASVNGRLLSKGDFKQIHYSFAQMIERASADVTLYPGEVIGSGTVGTGCILELGTEVHRWLEPGDEVELTITGLGTLKNTIK</sequence>
<dbReference type="RefSeq" id="WP_148966253.1">
    <property type="nucleotide sequence ID" value="NZ_VTEU01000005.1"/>
</dbReference>
<evidence type="ECO:0000313" key="3">
    <source>
        <dbReference type="Proteomes" id="UP000323393"/>
    </source>
</evidence>
<gene>
    <name evidence="2" type="ORF">FZC74_13565</name>
</gene>
<dbReference type="PANTHER" id="PTHR43211:SF1">
    <property type="entry name" value="BLL6422 PROTEIN"/>
    <property type="match status" value="1"/>
</dbReference>
<reference evidence="2 3" key="1">
    <citation type="submission" date="2019-08" db="EMBL/GenBank/DDBJ databases">
        <title>Bacillus genomes from the desert of Cuatro Cienegas, Coahuila.</title>
        <authorList>
            <person name="Olmedo-Alvarez G."/>
        </authorList>
    </citation>
    <scope>NUCLEOTIDE SEQUENCE [LARGE SCALE GENOMIC DNA]</scope>
    <source>
        <strain evidence="2 3">CH88_3T</strain>
    </source>
</reference>
<dbReference type="Gene3D" id="3.90.850.10">
    <property type="entry name" value="Fumarylacetoacetase-like, C-terminal domain"/>
    <property type="match status" value="1"/>
</dbReference>
<dbReference type="SUPFAM" id="SSF56529">
    <property type="entry name" value="FAH"/>
    <property type="match status" value="1"/>
</dbReference>
<dbReference type="EMBL" id="VTEU01000005">
    <property type="protein sequence ID" value="TYS58020.1"/>
    <property type="molecule type" value="Genomic_DNA"/>
</dbReference>
<keyword evidence="2" id="KW-0378">Hydrolase</keyword>
<accession>A0AA94WMV6</accession>